<keyword evidence="5 7" id="KW-1133">Transmembrane helix</keyword>
<dbReference type="InterPro" id="IPR003339">
    <property type="entry name" value="ABC/ECF_trnsptr_transmembrane"/>
</dbReference>
<dbReference type="PANTHER" id="PTHR34857:SF2">
    <property type="entry name" value="SLL0384 PROTEIN"/>
    <property type="match status" value="1"/>
</dbReference>
<comment type="caution">
    <text evidence="8">The sequence shown here is derived from an EMBL/GenBank/DDBJ whole genome shotgun (WGS) entry which is preliminary data.</text>
</comment>
<comment type="subcellular location">
    <subcellularLocation>
        <location evidence="1">Membrane</location>
        <topology evidence="1">Multi-pass membrane protein</topology>
    </subcellularLocation>
</comment>
<organism evidence="8 9">
    <name type="scientific">Actinobacillus equuli subsp. equuli</name>
    <dbReference type="NCBI Taxonomy" id="202947"/>
    <lineage>
        <taxon>Bacteria</taxon>
        <taxon>Pseudomonadati</taxon>
        <taxon>Pseudomonadota</taxon>
        <taxon>Gammaproteobacteria</taxon>
        <taxon>Pasteurellales</taxon>
        <taxon>Pasteurellaceae</taxon>
        <taxon>Actinobacillus</taxon>
    </lineage>
</organism>
<reference evidence="8" key="2">
    <citation type="journal article" date="2023" name="Pathogens">
        <title>Pathological Features and Genomic Characterization of an Actinobacillus equuli subsp. equuli Bearing Unique Virulence-Associated Genes from an Adult Horse with Pleuropneumonia.</title>
        <authorList>
            <person name="Kamali M."/>
            <person name="Carossino M."/>
            <person name="Del Piero F."/>
            <person name="Peak L."/>
            <person name="Mitchell M.S."/>
            <person name="Willette J."/>
            <person name="Baker R."/>
            <person name="Li F."/>
            <person name="Kenez A."/>
            <person name="Balasuriya U.B.R."/>
            <person name="Go Y.Y."/>
        </authorList>
    </citation>
    <scope>NUCLEOTIDE SEQUENCE</scope>
    <source>
        <strain evidence="8">4524</strain>
    </source>
</reference>
<feature type="transmembrane region" description="Helical" evidence="7">
    <location>
        <begin position="7"/>
        <end position="24"/>
    </location>
</feature>
<proteinExistence type="inferred from homology"/>
<feature type="transmembrane region" description="Helical" evidence="7">
    <location>
        <begin position="30"/>
        <end position="48"/>
    </location>
</feature>
<evidence type="ECO:0000256" key="7">
    <source>
        <dbReference type="SAM" id="Phobius"/>
    </source>
</evidence>
<comment type="similarity">
    <text evidence="2">Belongs to the CbiQ family.</text>
</comment>
<gene>
    <name evidence="8" type="ORF">OQ257_08160</name>
</gene>
<feature type="transmembrane region" description="Helical" evidence="7">
    <location>
        <begin position="60"/>
        <end position="77"/>
    </location>
</feature>
<dbReference type="CDD" id="cd16914">
    <property type="entry name" value="EcfT"/>
    <property type="match status" value="1"/>
</dbReference>
<dbReference type="GO" id="GO:0005886">
    <property type="term" value="C:plasma membrane"/>
    <property type="evidence" value="ECO:0007669"/>
    <property type="project" value="UniProtKB-ARBA"/>
</dbReference>
<dbReference type="RefSeq" id="WP_275218121.1">
    <property type="nucleotide sequence ID" value="NZ_JAPHVQ010000007.1"/>
</dbReference>
<feature type="transmembrane region" description="Helical" evidence="7">
    <location>
        <begin position="89"/>
        <end position="110"/>
    </location>
</feature>
<evidence type="ECO:0000256" key="3">
    <source>
        <dbReference type="ARBA" id="ARBA00022475"/>
    </source>
</evidence>
<evidence type="ECO:0000256" key="1">
    <source>
        <dbReference type="ARBA" id="ARBA00004141"/>
    </source>
</evidence>
<reference evidence="8" key="1">
    <citation type="submission" date="2022-11" db="EMBL/GenBank/DDBJ databases">
        <authorList>
            <person name="Kamali M."/>
            <person name="Peak L."/>
            <person name="Go Y.Y."/>
            <person name="Balasuriya U.B.R."/>
            <person name="Carossino M."/>
        </authorList>
    </citation>
    <scope>NUCLEOTIDE SEQUENCE</scope>
    <source>
        <strain evidence="8">4524</strain>
    </source>
</reference>
<dbReference type="EMBL" id="JAPHVQ010000007">
    <property type="protein sequence ID" value="MDE8035136.1"/>
    <property type="molecule type" value="Genomic_DNA"/>
</dbReference>
<evidence type="ECO:0000313" key="8">
    <source>
        <dbReference type="EMBL" id="MDE8035136.1"/>
    </source>
</evidence>
<keyword evidence="3" id="KW-1003">Cell membrane</keyword>
<sequence>MAHLFQVHWRLFYLFVFGVVISGLKSVNILLFLTACLVPCVLISQIFYGRSVKALGRRWLKFNIFTLLIWLTLSWRLDTFSVQWNPHGIELASLISLRMNLILCATWLLLLNVNEVMLVQAISRLPLSSKLIHLFVLSIRYISVLNEVNRKMDIAMRARGYQPKCNWLTLKITSQRVALLLIHAMVRAERTEMALKARGFKFGAK</sequence>
<evidence type="ECO:0000256" key="5">
    <source>
        <dbReference type="ARBA" id="ARBA00022989"/>
    </source>
</evidence>
<evidence type="ECO:0000256" key="6">
    <source>
        <dbReference type="ARBA" id="ARBA00023136"/>
    </source>
</evidence>
<protein>
    <submittedName>
        <fullName evidence="8">Energy-coupling factor transporter transmembrane protein EcfT</fullName>
    </submittedName>
</protein>
<evidence type="ECO:0000256" key="4">
    <source>
        <dbReference type="ARBA" id="ARBA00022692"/>
    </source>
</evidence>
<dbReference type="Pfam" id="PF02361">
    <property type="entry name" value="CbiQ"/>
    <property type="match status" value="1"/>
</dbReference>
<dbReference type="Proteomes" id="UP001142444">
    <property type="component" value="Unassembled WGS sequence"/>
</dbReference>
<accession>A0A9X4G4G0</accession>
<dbReference type="InterPro" id="IPR051611">
    <property type="entry name" value="ECF_transporter_component"/>
</dbReference>
<keyword evidence="6 7" id="KW-0472">Membrane</keyword>
<dbReference type="PANTHER" id="PTHR34857">
    <property type="entry name" value="SLL0384 PROTEIN"/>
    <property type="match status" value="1"/>
</dbReference>
<evidence type="ECO:0000256" key="2">
    <source>
        <dbReference type="ARBA" id="ARBA00008564"/>
    </source>
</evidence>
<name>A0A9X4G4G0_ACTEU</name>
<evidence type="ECO:0000313" key="9">
    <source>
        <dbReference type="Proteomes" id="UP001142444"/>
    </source>
</evidence>
<dbReference type="AlphaFoldDB" id="A0A9X4G4G0"/>
<keyword evidence="4 7" id="KW-0812">Transmembrane</keyword>
<keyword evidence="9" id="KW-1185">Reference proteome</keyword>